<keyword evidence="2 4" id="KW-0807">Transducer</keyword>
<proteinExistence type="inferred from homology"/>
<dbReference type="InterPro" id="IPR004089">
    <property type="entry name" value="MCPsignal_dom"/>
</dbReference>
<dbReference type="GO" id="GO:0016020">
    <property type="term" value="C:membrane"/>
    <property type="evidence" value="ECO:0007669"/>
    <property type="project" value="UniProtKB-SubCell"/>
</dbReference>
<dbReference type="PANTHER" id="PTHR32089:SF112">
    <property type="entry name" value="LYSOZYME-LIKE PROTEIN-RELATED"/>
    <property type="match status" value="1"/>
</dbReference>
<dbReference type="STRING" id="1123491.SAMN02745782_01436"/>
<dbReference type="PROSITE" id="PS50885">
    <property type="entry name" value="HAMP"/>
    <property type="match status" value="1"/>
</dbReference>
<gene>
    <name evidence="8" type="ORF">SAMN02745782_01436</name>
</gene>
<dbReference type="Proteomes" id="UP000190834">
    <property type="component" value="Unassembled WGS sequence"/>
</dbReference>
<dbReference type="EMBL" id="FUXB01000006">
    <property type="protein sequence ID" value="SJZ81898.1"/>
    <property type="molecule type" value="Genomic_DNA"/>
</dbReference>
<feature type="domain" description="HAMP" evidence="7">
    <location>
        <begin position="210"/>
        <end position="264"/>
    </location>
</feature>
<dbReference type="GO" id="GO:0006935">
    <property type="term" value="P:chemotaxis"/>
    <property type="evidence" value="ECO:0007669"/>
    <property type="project" value="UniProtKB-ARBA"/>
</dbReference>
<evidence type="ECO:0000256" key="5">
    <source>
        <dbReference type="SAM" id="Phobius"/>
    </source>
</evidence>
<sequence length="541" mass="60246">MRSLSITRLVRANAALAVFAIVGLSFFLILNLTRVQQQFGTVVDRNVQLLTAISDLRYYTVTYRRFALDYGLTDDVDEYRTIMQTIEFNDQAVKQALQRMEQLADLPDIQASVSDFERQIETYQVMQQHYTDLIDQNRIEEARRQMLGPMLAPFNKIVEGLTQFQHQLEQDATRMKNEKQAQIERVIRGSVGVAALVVLALLASGYLTAKRVLRPLARLKAHMSIVGQGQLESRLSLTQFKHDEFGEAAQAFIHMQENLTTLILSVKESVHSLDLVSEELAAKVAHTQQSVDEQKYEIQKIVSSVADLSGNTQHIDQVTHKASYKSEETQQQAQLGEQSIVHSIERTEHLSQLLDQTGQVINGLYQRSSDISLISEVIGNITKQTNLLALNAAIEAARAGEAGRGFAVVADHVRELAQQTQQSIEEIGGVIENLQAQASDAQGFMKQCQIEIGESLQQVKEAGAAYHQIVGAAQAIAKLDGQIAQLAQTQQQLSMHVSESVNTIEGSSLNIEHIASETTQTYHLVQQQTEHLKQYIGAFTV</sequence>
<dbReference type="SMART" id="SM00304">
    <property type="entry name" value="HAMP"/>
    <property type="match status" value="1"/>
</dbReference>
<dbReference type="GO" id="GO:0007165">
    <property type="term" value="P:signal transduction"/>
    <property type="evidence" value="ECO:0007669"/>
    <property type="project" value="UniProtKB-KW"/>
</dbReference>
<dbReference type="PROSITE" id="PS50111">
    <property type="entry name" value="CHEMOTAXIS_TRANSDUC_2"/>
    <property type="match status" value="1"/>
</dbReference>
<comment type="similarity">
    <text evidence="3">Belongs to the methyl-accepting chemotaxis (MCP) protein family.</text>
</comment>
<accession>A0A1T4NT69</accession>
<dbReference type="GeneID" id="70581684"/>
<evidence type="ECO:0000256" key="3">
    <source>
        <dbReference type="ARBA" id="ARBA00029447"/>
    </source>
</evidence>
<dbReference type="AlphaFoldDB" id="A0A1T4NT69"/>
<name>A0A1T4NT69_VIBCI</name>
<dbReference type="RefSeq" id="WP_078925835.1">
    <property type="nucleotide sequence ID" value="NZ_FUXB01000006.1"/>
</dbReference>
<keyword evidence="9" id="KW-1185">Reference proteome</keyword>
<dbReference type="PANTHER" id="PTHR32089">
    <property type="entry name" value="METHYL-ACCEPTING CHEMOTAXIS PROTEIN MCPB"/>
    <property type="match status" value="1"/>
</dbReference>
<feature type="domain" description="Methyl-accepting transducer" evidence="6">
    <location>
        <begin position="269"/>
        <end position="505"/>
    </location>
</feature>
<evidence type="ECO:0000256" key="1">
    <source>
        <dbReference type="ARBA" id="ARBA00004370"/>
    </source>
</evidence>
<evidence type="ECO:0000313" key="9">
    <source>
        <dbReference type="Proteomes" id="UP000190834"/>
    </source>
</evidence>
<comment type="subcellular location">
    <subcellularLocation>
        <location evidence="1">Membrane</location>
    </subcellularLocation>
</comment>
<evidence type="ECO:0000259" key="7">
    <source>
        <dbReference type="PROSITE" id="PS50885"/>
    </source>
</evidence>
<protein>
    <submittedName>
        <fullName evidence="8">Methyl-accepting chemotaxis protein</fullName>
    </submittedName>
</protein>
<feature type="transmembrane region" description="Helical" evidence="5">
    <location>
        <begin position="12"/>
        <end position="30"/>
    </location>
</feature>
<keyword evidence="5" id="KW-0812">Transmembrane</keyword>
<dbReference type="InterPro" id="IPR003660">
    <property type="entry name" value="HAMP_dom"/>
</dbReference>
<dbReference type="CDD" id="cd06225">
    <property type="entry name" value="HAMP"/>
    <property type="match status" value="1"/>
</dbReference>
<dbReference type="Pfam" id="PF12729">
    <property type="entry name" value="4HB_MCP_1"/>
    <property type="match status" value="1"/>
</dbReference>
<dbReference type="SMART" id="SM00283">
    <property type="entry name" value="MA"/>
    <property type="match status" value="1"/>
</dbReference>
<dbReference type="Gene3D" id="1.10.287.950">
    <property type="entry name" value="Methyl-accepting chemotaxis protein"/>
    <property type="match status" value="1"/>
</dbReference>
<dbReference type="FunFam" id="1.10.287.950:FF:000001">
    <property type="entry name" value="Methyl-accepting chemotaxis sensory transducer"/>
    <property type="match status" value="1"/>
</dbReference>
<evidence type="ECO:0000313" key="8">
    <source>
        <dbReference type="EMBL" id="SJZ81898.1"/>
    </source>
</evidence>
<dbReference type="Pfam" id="PF00672">
    <property type="entry name" value="HAMP"/>
    <property type="match status" value="1"/>
</dbReference>
<reference evidence="9" key="1">
    <citation type="submission" date="2017-02" db="EMBL/GenBank/DDBJ databases">
        <authorList>
            <person name="Varghese N."/>
            <person name="Submissions S."/>
        </authorList>
    </citation>
    <scope>NUCLEOTIDE SEQUENCE [LARGE SCALE GENOMIC DNA]</scope>
    <source>
        <strain evidence="9">DSM 19608</strain>
    </source>
</reference>
<feature type="transmembrane region" description="Helical" evidence="5">
    <location>
        <begin position="186"/>
        <end position="207"/>
    </location>
</feature>
<evidence type="ECO:0000259" key="6">
    <source>
        <dbReference type="PROSITE" id="PS50111"/>
    </source>
</evidence>
<evidence type="ECO:0000256" key="4">
    <source>
        <dbReference type="PROSITE-ProRule" id="PRU00284"/>
    </source>
</evidence>
<dbReference type="OrthoDB" id="6107688at2"/>
<keyword evidence="5" id="KW-1133">Transmembrane helix</keyword>
<evidence type="ECO:0000256" key="2">
    <source>
        <dbReference type="ARBA" id="ARBA00023224"/>
    </source>
</evidence>
<dbReference type="Pfam" id="PF00015">
    <property type="entry name" value="MCPsignal"/>
    <property type="match status" value="1"/>
</dbReference>
<keyword evidence="5" id="KW-0472">Membrane</keyword>
<dbReference type="SUPFAM" id="SSF58104">
    <property type="entry name" value="Methyl-accepting chemotaxis protein (MCP) signaling domain"/>
    <property type="match status" value="1"/>
</dbReference>
<dbReference type="InterPro" id="IPR024478">
    <property type="entry name" value="HlyB_4HB_MCP"/>
</dbReference>
<organism evidence="8 9">
    <name type="scientific">Vibrio cincinnatiensis DSM 19608</name>
    <dbReference type="NCBI Taxonomy" id="1123491"/>
    <lineage>
        <taxon>Bacteria</taxon>
        <taxon>Pseudomonadati</taxon>
        <taxon>Pseudomonadota</taxon>
        <taxon>Gammaproteobacteria</taxon>
        <taxon>Vibrionales</taxon>
        <taxon>Vibrionaceae</taxon>
        <taxon>Vibrio</taxon>
    </lineage>
</organism>